<organism evidence="1 2">
    <name type="scientific">Achromobacter phage vB_AxyP_19-32_Axy21</name>
    <dbReference type="NCBI Taxonomy" id="2591045"/>
    <lineage>
        <taxon>Viruses</taxon>
        <taxon>Duplodnaviria</taxon>
        <taxon>Heunggongvirae</taxon>
        <taxon>Uroviricota</taxon>
        <taxon>Caudoviricetes</taxon>
        <taxon>Autographivirales</taxon>
        <taxon>Autoscriptoviridae</taxon>
        <taxon>Axyvirus</taxon>
        <taxon>Axyvirus 1932Axy21</taxon>
    </lineage>
</organism>
<name>A0A514CVR1_9CAUD</name>
<proteinExistence type="predicted"/>
<evidence type="ECO:0000313" key="1">
    <source>
        <dbReference type="EMBL" id="QDH84574.1"/>
    </source>
</evidence>
<accession>A0A514CVR1</accession>
<reference evidence="1 2" key="1">
    <citation type="submission" date="2019-05" db="EMBL/GenBank/DDBJ databases">
        <title>Complete genome sequence of sixteen phages from Abidjan, cote d'Ivoire, isolated on a single strain of Achromobacter xylosoxidans.</title>
        <authorList>
            <person name="Essoh C."/>
            <person name="Vernadet J.-P."/>
            <person name="Vergnaud G."/>
            <person name="Pourcel C."/>
        </authorList>
    </citation>
    <scope>NUCLEOTIDE SEQUENCE [LARGE SCALE GENOMIC DNA]</scope>
</reference>
<dbReference type="Proteomes" id="UP000319935">
    <property type="component" value="Segment"/>
</dbReference>
<sequence>MSKKVIAHPYDVVVHLHTDRAKLARAAMHSRDAREELLDSLDGVAGVCCGRGAHVHIGVFVDGAVYRRQTLVHELVHACMEILGDAGVPVERSNNEALAYLLDNLYARLEGFL</sequence>
<dbReference type="EMBL" id="MK962638">
    <property type="protein sequence ID" value="QDH84574.1"/>
    <property type="molecule type" value="Genomic_DNA"/>
</dbReference>
<protein>
    <submittedName>
        <fullName evidence="1">Uncharacterized protein</fullName>
    </submittedName>
</protein>
<keyword evidence="2" id="KW-1185">Reference proteome</keyword>
<gene>
    <name evidence="1" type="ORF">Axy21_046</name>
</gene>
<evidence type="ECO:0000313" key="2">
    <source>
        <dbReference type="Proteomes" id="UP000319935"/>
    </source>
</evidence>